<keyword evidence="2" id="KW-1185">Reference proteome</keyword>
<dbReference type="Proteomes" id="UP000030680">
    <property type="component" value="Unassembled WGS sequence"/>
</dbReference>
<dbReference type="GeneID" id="17087572"/>
<evidence type="ECO:0008006" key="3">
    <source>
        <dbReference type="Google" id="ProtNLM"/>
    </source>
</evidence>
<organism evidence="1 2">
    <name type="scientific">Galdieria sulphuraria</name>
    <name type="common">Red alga</name>
    <dbReference type="NCBI Taxonomy" id="130081"/>
    <lineage>
        <taxon>Eukaryota</taxon>
        <taxon>Rhodophyta</taxon>
        <taxon>Bangiophyceae</taxon>
        <taxon>Galdieriales</taxon>
        <taxon>Galdieriaceae</taxon>
        <taxon>Galdieria</taxon>
    </lineage>
</organism>
<protein>
    <recommendedName>
        <fullName evidence="3">DUF1664 domain-containing protein</fullName>
    </recommendedName>
</protein>
<evidence type="ECO:0000313" key="2">
    <source>
        <dbReference type="Proteomes" id="UP000030680"/>
    </source>
</evidence>
<dbReference type="EMBL" id="KB454516">
    <property type="protein sequence ID" value="EME28719.1"/>
    <property type="molecule type" value="Genomic_DNA"/>
</dbReference>
<dbReference type="OrthoDB" id="10363137at2759"/>
<accession>M2XYV2</accession>
<sequence>MRNWILLILGGVSVGSLGVLGDGSKLWLIIDKFTRAALHILGRNSFSEVDFQEPSYSSSRIRVLIEEINRLSNDVTKTLSFLEERPHHIVCQPGFSSSTVVNLKTVSFLFGAIIICPLVLKRFLGFQIFGFWYVTKSCFATTTEKWLNSVNSVANTVKQLYDHVHNCTSRVSNRIEKNQKDIQQKFETNTEDCRRNISVITDDLLGLRENLGKISLALDNIHGSAALTNKGIEMLCHFVLQKTRYHLSEDTFIEQTVIKELRDMTNCLQWQRDEEKYPTPRKSS</sequence>
<reference evidence="2" key="1">
    <citation type="journal article" date="2013" name="Science">
        <title>Gene transfer from bacteria and archaea facilitated evolution of an extremophilic eukaryote.</title>
        <authorList>
            <person name="Schonknecht G."/>
            <person name="Chen W.H."/>
            <person name="Ternes C.M."/>
            <person name="Barbier G.G."/>
            <person name="Shrestha R.P."/>
            <person name="Stanke M."/>
            <person name="Brautigam A."/>
            <person name="Baker B.J."/>
            <person name="Banfield J.F."/>
            <person name="Garavito R.M."/>
            <person name="Carr K."/>
            <person name="Wilkerson C."/>
            <person name="Rensing S.A."/>
            <person name="Gagneul D."/>
            <person name="Dickenson N.E."/>
            <person name="Oesterhelt C."/>
            <person name="Lercher M.J."/>
            <person name="Weber A.P."/>
        </authorList>
    </citation>
    <scope>NUCLEOTIDE SEQUENCE [LARGE SCALE GENOMIC DNA]</scope>
    <source>
        <strain evidence="2">074W</strain>
    </source>
</reference>
<evidence type="ECO:0000313" key="1">
    <source>
        <dbReference type="EMBL" id="EME28719.1"/>
    </source>
</evidence>
<dbReference type="KEGG" id="gsl:Gasu_37710"/>
<dbReference type="RefSeq" id="XP_005705239.1">
    <property type="nucleotide sequence ID" value="XM_005705182.1"/>
</dbReference>
<name>M2XYV2_GALSU</name>
<proteinExistence type="predicted"/>
<dbReference type="AlphaFoldDB" id="M2XYV2"/>
<dbReference type="Gramene" id="EME28719">
    <property type="protein sequence ID" value="EME28719"/>
    <property type="gene ID" value="Gasu_37710"/>
</dbReference>
<gene>
    <name evidence="1" type="ORF">Gasu_37710</name>
</gene>